<feature type="compositionally biased region" description="Polar residues" evidence="5">
    <location>
        <begin position="64"/>
        <end position="91"/>
    </location>
</feature>
<feature type="compositionally biased region" description="Basic and acidic residues" evidence="5">
    <location>
        <begin position="995"/>
        <end position="1005"/>
    </location>
</feature>
<evidence type="ECO:0000256" key="5">
    <source>
        <dbReference type="SAM" id="MobiDB-lite"/>
    </source>
</evidence>
<comment type="function">
    <text evidence="3">Regulates mitochondrial small subunit maturation by controlling 15S rRNA 5'-end processing. Localizes to the 5' precursor of the 15S rRNA in a position that is subsequently occupied by mS47 in the mature yeast mtSSU. Uses structure and sequence-specific RNA recognition, binding to a single-stranded region of the precursor and specifically recognizing bases -6 to -1. The exchange of Ccm1 for mS47 is coupled to the irreversible removal of precursor rRNA that is accompanied by conformational changes of the mitoribosomal proteins uS5m and mS26. These conformational changes signal completion of 5'-end rRNA processing through protection of the mature 5'-end of the 15S rRNA and stabilization of mS47. The removal of the 5' precursor together with the dissociation of Ccm1 may be catalyzed by the 5'-3' exoribonuclease Pet127. Involved in the specific removal of group I introns in mitochondrial encoded transcripts.</text>
</comment>
<dbReference type="EMBL" id="CP099419">
    <property type="protein sequence ID" value="USW50116.1"/>
    <property type="molecule type" value="Genomic_DNA"/>
</dbReference>
<reference evidence="7" key="1">
    <citation type="submission" date="2022-06" db="EMBL/GenBank/DDBJ databases">
        <title>Complete genome sequences of two strains of the flax pathogen Septoria linicola.</title>
        <authorList>
            <person name="Lapalu N."/>
            <person name="Simon A."/>
            <person name="Demenou B."/>
            <person name="Paumier D."/>
            <person name="Guillot M.-P."/>
            <person name="Gout L."/>
            <person name="Valade R."/>
        </authorList>
    </citation>
    <scope>NUCLEOTIDE SEQUENCE</scope>
    <source>
        <strain evidence="7">SE15195</strain>
    </source>
</reference>
<feature type="region of interest" description="Disordered" evidence="5">
    <location>
        <begin position="1"/>
        <end position="25"/>
    </location>
</feature>
<evidence type="ECO:0000313" key="7">
    <source>
        <dbReference type="EMBL" id="USW50116.1"/>
    </source>
</evidence>
<organism evidence="7 8">
    <name type="scientific">Septoria linicola</name>
    <dbReference type="NCBI Taxonomy" id="215465"/>
    <lineage>
        <taxon>Eukaryota</taxon>
        <taxon>Fungi</taxon>
        <taxon>Dikarya</taxon>
        <taxon>Ascomycota</taxon>
        <taxon>Pezizomycotina</taxon>
        <taxon>Dothideomycetes</taxon>
        <taxon>Dothideomycetidae</taxon>
        <taxon>Mycosphaerellales</taxon>
        <taxon>Mycosphaerellaceae</taxon>
        <taxon>Septoria</taxon>
    </lineage>
</organism>
<keyword evidence="2" id="KW-0677">Repeat</keyword>
<feature type="compositionally biased region" description="Polar residues" evidence="5">
    <location>
        <begin position="983"/>
        <end position="994"/>
    </location>
</feature>
<feature type="region of interest" description="Disordered" evidence="5">
    <location>
        <begin position="143"/>
        <end position="193"/>
    </location>
</feature>
<proteinExistence type="inferred from homology"/>
<keyword evidence="8" id="KW-1185">Reference proteome</keyword>
<gene>
    <name evidence="7" type="ORF">Slin15195_G034350</name>
</gene>
<name>A0A9Q9EFT5_9PEZI</name>
<evidence type="ECO:0000313" key="8">
    <source>
        <dbReference type="Proteomes" id="UP001056384"/>
    </source>
</evidence>
<dbReference type="InterPro" id="IPR011990">
    <property type="entry name" value="TPR-like_helical_dom_sf"/>
</dbReference>
<evidence type="ECO:0000256" key="2">
    <source>
        <dbReference type="ARBA" id="ARBA00022737"/>
    </source>
</evidence>
<evidence type="ECO:0000256" key="1">
    <source>
        <dbReference type="ARBA" id="ARBA00006192"/>
    </source>
</evidence>
<feature type="region of interest" description="Disordered" evidence="5">
    <location>
        <begin position="1259"/>
        <end position="1338"/>
    </location>
</feature>
<dbReference type="Proteomes" id="UP001056384">
    <property type="component" value="Chromosome 2"/>
</dbReference>
<protein>
    <submittedName>
        <fullName evidence="7">Tetratricopeptide-like helical domain superfamily, pentacotripeptide-repeat region of PRORP</fullName>
    </submittedName>
</protein>
<comment type="similarity">
    <text evidence="1">Belongs to the CCM1 family.</text>
</comment>
<dbReference type="PANTHER" id="PTHR47936">
    <property type="entry name" value="PPR_LONG DOMAIN-CONTAINING PROTEIN"/>
    <property type="match status" value="1"/>
</dbReference>
<dbReference type="Pfam" id="PF17177">
    <property type="entry name" value="PPR_long"/>
    <property type="match status" value="1"/>
</dbReference>
<feature type="domain" description="PROP1-like PPR" evidence="6">
    <location>
        <begin position="740"/>
        <end position="849"/>
    </location>
</feature>
<feature type="compositionally biased region" description="Basic and acidic residues" evidence="5">
    <location>
        <begin position="1292"/>
        <end position="1302"/>
    </location>
</feature>
<comment type="subunit">
    <text evidence="4">Binds to mitochondrial small subunit 15S rRNA.</text>
</comment>
<feature type="region of interest" description="Disordered" evidence="5">
    <location>
        <begin position="983"/>
        <end position="1005"/>
    </location>
</feature>
<evidence type="ECO:0000256" key="3">
    <source>
        <dbReference type="ARBA" id="ARBA00044493"/>
    </source>
</evidence>
<feature type="region of interest" description="Disordered" evidence="5">
    <location>
        <begin position="51"/>
        <end position="98"/>
    </location>
</feature>
<evidence type="ECO:0000256" key="4">
    <source>
        <dbReference type="ARBA" id="ARBA00044511"/>
    </source>
</evidence>
<dbReference type="InterPro" id="IPR033443">
    <property type="entry name" value="PROP1-like_PPR_dom"/>
</dbReference>
<feature type="compositionally biased region" description="Basic and acidic residues" evidence="5">
    <location>
        <begin position="1"/>
        <end position="17"/>
    </location>
</feature>
<dbReference type="PANTHER" id="PTHR47936:SF1">
    <property type="entry name" value="PENTATRICOPEPTIDE REPEAT-CONTAINING PROTEIN GUN1, CHLOROPLASTIC"/>
    <property type="match status" value="1"/>
</dbReference>
<sequence>MKRDDTQRRVAGREHPDTASPATEGVFLDFLYPPQALAYLDRVSRHNLESWPTGHARKSRDHFMQTSRRYSSKPTPRPVSSQNVEQKNAAQTGAADASIHPLAGDEGFLAQDILGETEDGHDRSDSYVRSAASQRAESAEFIKELVPRKSQGASSVSAEHPRHEEEADDSTYAHSPGDLAEDSSRYGSNSGRAGYSNTLISDGPAERMRHLRHILALGTRSISTQHIRQAWRLYLSLPEPDKRDIRLKEKLLNWLNSREDELADAYIISLYWSIPLQERQLATYSTVAKSFARRAAWDLLFPMHREALTNISNGQELSLQIFVTGLTSCSWSIVRRVIDDQTRVFRAAGQEQRMELFWVKVNEVSDLLDRVSALMRGTGSRPASKPTVKQRRKEFRNMASRLSREAVQQTVDGLLVRKLSVQRADQLFSLLNLIVQLDTEAHTFFHKLLTVLIPALGQHRSSHHHPGSDGRRQDAHRVISFLYWHYRQSKVASLHPDLLGIWLEHLTRHMNTTEVERRSERNVTASMVIEDWQQWHGQIGADAVHNLISYSAHTGSVEALRRWTAYLARRYPAYSEEQKTFWAQIYVHTRLADLPAAKKAFWDVSRSARAHGDRLDLKCWQVLLHAYQSVDDLEGGLDAFKELVQTTKIPLDRSAFNPLLNMLARRGDVDGIEDLLRQSNALTRGEPMMTISAQMHIMALTLTDDMPRAESVLAETLAKLRSGEIVGSMTECFNTMLAKYASMRDLDATMRTYRRMKQERIYVNGTTFRHLMQVLANFRRTSAAWAILTETMKVSGSEPTAAHYTVAMIGFKNQNEPEKAIMAHQHMLKHNVRQSLQTKEAFIEAEALLGKRTHDSTRNAGDTVPRLLRIALSDLQETVANIQARDIAHSGGYSAQDVFAPVMWLLGGEKHTETVKQLFRESKAVAEKQSQSPWPTMRLTTNLMNALYHSKEYSEVEHYWKLVKQQADATAVSTMLPDFVSLREQSSETNASTKSTDRHKASHHADDRAEVGFVTSHQPAVQHLQDALPADSSRLLGPRPAAARRHILARPFRIYLASLAARNRVEDALNEATRLLTQGYTFDNITWNRLVEHIAGSDPPLTLLAFTLAERYLIRSFPGWVRRSSQRFRPRKSAIRFNLQYIRARYLGQTELMPQYRTFVWLAKALLDLRKREAVGWQGDAQGNKLAPNIERFLGTIKQIREKAPRTLRAVETMPKIEDKWQNRLLRGIGWKFPPRSDQLQTIADATLLEEANVVDTKLSGAGTDTKNDAPTADASDAGKEGSDESTFESRASARDFAAHEEFDAEEKDDIGPMVDPAADMASDANDESSSKSSGRSQ</sequence>
<evidence type="ECO:0000259" key="6">
    <source>
        <dbReference type="Pfam" id="PF17177"/>
    </source>
</evidence>
<dbReference type="Gene3D" id="1.25.40.10">
    <property type="entry name" value="Tetratricopeptide repeat domain"/>
    <property type="match status" value="2"/>
</dbReference>
<accession>A0A9Q9EFT5</accession>